<dbReference type="GeneID" id="28996176"/>
<name>A0A167P2X9_PHYB8</name>
<protein>
    <submittedName>
        <fullName evidence="1">Uncharacterized protein</fullName>
    </submittedName>
</protein>
<dbReference type="Proteomes" id="UP000077315">
    <property type="component" value="Unassembled WGS sequence"/>
</dbReference>
<evidence type="ECO:0000313" key="1">
    <source>
        <dbReference type="EMBL" id="OAD77148.1"/>
    </source>
</evidence>
<evidence type="ECO:0000313" key="2">
    <source>
        <dbReference type="Proteomes" id="UP000077315"/>
    </source>
</evidence>
<dbReference type="OrthoDB" id="10327955at2759"/>
<sequence>MCRLGRYLYKRFVLNKVSAAPALWRKVSSIPTVGFCSFDYEKYTCWRRSTEENGVVFCLCDVDVTLEELADAVREFFSDEGYRGLKDLSKCKTAVLTKQDTLTYEFVLFRSKDCQDLRVKGVVVGEYNIQPMPILPANYNITVVEVSNVPIIEEAVLYETLAMSFLPYGRLLDIDLKVRPDTKTFQGDAIVTMDSTPDSDGPFKSLPKSITWHTDKTRKLKLKPTVIP</sequence>
<dbReference type="RefSeq" id="XP_018295188.1">
    <property type="nucleotide sequence ID" value="XM_018435270.1"/>
</dbReference>
<dbReference type="AlphaFoldDB" id="A0A167P2X9"/>
<dbReference type="EMBL" id="KV440975">
    <property type="protein sequence ID" value="OAD77148.1"/>
    <property type="molecule type" value="Genomic_DNA"/>
</dbReference>
<organism evidence="1 2">
    <name type="scientific">Phycomyces blakesleeanus (strain ATCC 8743b / DSM 1359 / FGSC 10004 / NBRC 33097 / NRRL 1555)</name>
    <dbReference type="NCBI Taxonomy" id="763407"/>
    <lineage>
        <taxon>Eukaryota</taxon>
        <taxon>Fungi</taxon>
        <taxon>Fungi incertae sedis</taxon>
        <taxon>Mucoromycota</taxon>
        <taxon>Mucoromycotina</taxon>
        <taxon>Mucoromycetes</taxon>
        <taxon>Mucorales</taxon>
        <taxon>Phycomycetaceae</taxon>
        <taxon>Phycomyces</taxon>
    </lineage>
</organism>
<dbReference type="InParanoid" id="A0A167P2X9"/>
<gene>
    <name evidence="1" type="ORF">PHYBLDRAFT_165638</name>
</gene>
<proteinExistence type="predicted"/>
<accession>A0A167P2X9</accession>
<dbReference type="VEuPathDB" id="FungiDB:PHYBLDRAFT_165638"/>
<reference evidence="2" key="1">
    <citation type="submission" date="2015-06" db="EMBL/GenBank/DDBJ databases">
        <title>Expansion of signal transduction pathways in fungi by whole-genome duplication.</title>
        <authorList>
            <consortium name="DOE Joint Genome Institute"/>
            <person name="Corrochano L.M."/>
            <person name="Kuo A."/>
            <person name="Marcet-Houben M."/>
            <person name="Polaino S."/>
            <person name="Salamov A."/>
            <person name="Villalobos J.M."/>
            <person name="Alvarez M.I."/>
            <person name="Avalos J."/>
            <person name="Benito E.P."/>
            <person name="Benoit I."/>
            <person name="Burger G."/>
            <person name="Camino L.P."/>
            <person name="Canovas D."/>
            <person name="Cerda-Olmedo E."/>
            <person name="Cheng J.-F."/>
            <person name="Dominguez A."/>
            <person name="Elias M."/>
            <person name="Eslava A.P."/>
            <person name="Glaser F."/>
            <person name="Grimwood J."/>
            <person name="Gutierrez G."/>
            <person name="Heitman J."/>
            <person name="Henrissat B."/>
            <person name="Iturriaga E.A."/>
            <person name="Lang B.F."/>
            <person name="Lavin J.L."/>
            <person name="Lee S."/>
            <person name="Li W."/>
            <person name="Lindquist E."/>
            <person name="Lopez-Garcia S."/>
            <person name="Luque E.M."/>
            <person name="Marcos A.T."/>
            <person name="Martin J."/>
            <person name="McCluskey K."/>
            <person name="Medina H.R."/>
            <person name="Miralles-Duran A."/>
            <person name="Miyazaki A."/>
            <person name="Munoz-Torres E."/>
            <person name="Oguiza J.A."/>
            <person name="Ohm R."/>
            <person name="Olmedo M."/>
            <person name="Orejas M."/>
            <person name="Ortiz-Castellanos L."/>
            <person name="Pisabarro A.G."/>
            <person name="Rodriguez-Romero J."/>
            <person name="Ruiz-Herrera J."/>
            <person name="Ruiz-Vazquez R."/>
            <person name="Sanz C."/>
            <person name="Schackwitz W."/>
            <person name="Schmutz J."/>
            <person name="Shahriari M."/>
            <person name="Shelest E."/>
            <person name="Silva-Franco F."/>
            <person name="Soanes D."/>
            <person name="Syed K."/>
            <person name="Tagua V.G."/>
            <person name="Talbot N.J."/>
            <person name="Thon M."/>
            <person name="De vries R.P."/>
            <person name="Wiebenga A."/>
            <person name="Yadav J.S."/>
            <person name="Braun E.L."/>
            <person name="Baker S."/>
            <person name="Garre V."/>
            <person name="Horwitz B."/>
            <person name="Torres-Martinez S."/>
            <person name="Idnurm A."/>
            <person name="Herrera-Estrella A."/>
            <person name="Gabaldon T."/>
            <person name="Grigoriev I.V."/>
        </authorList>
    </citation>
    <scope>NUCLEOTIDE SEQUENCE [LARGE SCALE GENOMIC DNA]</scope>
    <source>
        <strain evidence="2">NRRL 1555(-)</strain>
    </source>
</reference>
<keyword evidence="2" id="KW-1185">Reference proteome</keyword>